<evidence type="ECO:0000256" key="1">
    <source>
        <dbReference type="SAM" id="Phobius"/>
    </source>
</evidence>
<keyword evidence="1" id="KW-1133">Transmembrane helix</keyword>
<feature type="transmembrane region" description="Helical" evidence="1">
    <location>
        <begin position="21"/>
        <end position="41"/>
    </location>
</feature>
<accession>A0ABV9DBE1</accession>
<evidence type="ECO:0000313" key="2">
    <source>
        <dbReference type="EMBL" id="MFC4556010.1"/>
    </source>
</evidence>
<organism evidence="2 3">
    <name type="scientific">Georgenia faecalis</name>
    <dbReference type="NCBI Taxonomy" id="2483799"/>
    <lineage>
        <taxon>Bacteria</taxon>
        <taxon>Bacillati</taxon>
        <taxon>Actinomycetota</taxon>
        <taxon>Actinomycetes</taxon>
        <taxon>Micrococcales</taxon>
        <taxon>Bogoriellaceae</taxon>
        <taxon>Georgenia</taxon>
    </lineage>
</organism>
<gene>
    <name evidence="2" type="ORF">ACFO3F_12190</name>
</gene>
<keyword evidence="3" id="KW-1185">Reference proteome</keyword>
<keyword evidence="1" id="KW-0472">Membrane</keyword>
<evidence type="ECO:0000313" key="3">
    <source>
        <dbReference type="Proteomes" id="UP001595955"/>
    </source>
</evidence>
<dbReference type="EMBL" id="JBHSGF010000008">
    <property type="protein sequence ID" value="MFC4556010.1"/>
    <property type="molecule type" value="Genomic_DNA"/>
</dbReference>
<dbReference type="RefSeq" id="WP_122823376.1">
    <property type="nucleotide sequence ID" value="NZ_CP033325.1"/>
</dbReference>
<name>A0ABV9DBE1_9MICO</name>
<evidence type="ECO:0008006" key="4">
    <source>
        <dbReference type="Google" id="ProtNLM"/>
    </source>
</evidence>
<protein>
    <recommendedName>
        <fullName evidence="4">SAF domain-containing protein</fullName>
    </recommendedName>
</protein>
<sequence length="217" mass="22042">MSTEESPAARRLRRPTWRDPRLGVGVLLVAGSVALTTWVVGDASRTVDVYAAEATLTPGDRLTDEDVRVLQARPGGPEGTYLLVADGLPEDGVLTRVVGEGEMIPAAAVGRVGDVDLRPVVVPLTGTVPTGLGPGTVVDLWLTDPARPGAATEERAEPSLLAGDLVVADLVESDTLFTGGTGTSVEVLVPRAELAGVLDALSGDGAVVVVPVPGGGG</sequence>
<proteinExistence type="predicted"/>
<keyword evidence="1" id="KW-0812">Transmembrane</keyword>
<dbReference type="Proteomes" id="UP001595955">
    <property type="component" value="Unassembled WGS sequence"/>
</dbReference>
<reference evidence="3" key="1">
    <citation type="journal article" date="2019" name="Int. J. Syst. Evol. Microbiol.">
        <title>The Global Catalogue of Microorganisms (GCM) 10K type strain sequencing project: providing services to taxonomists for standard genome sequencing and annotation.</title>
        <authorList>
            <consortium name="The Broad Institute Genomics Platform"/>
            <consortium name="The Broad Institute Genome Sequencing Center for Infectious Disease"/>
            <person name="Wu L."/>
            <person name="Ma J."/>
        </authorList>
    </citation>
    <scope>NUCLEOTIDE SEQUENCE [LARGE SCALE GENOMIC DNA]</scope>
    <source>
        <strain evidence="3">JCM 3369</strain>
    </source>
</reference>
<comment type="caution">
    <text evidence="2">The sequence shown here is derived from an EMBL/GenBank/DDBJ whole genome shotgun (WGS) entry which is preliminary data.</text>
</comment>